<dbReference type="InterPro" id="IPR016181">
    <property type="entry name" value="Acyl_CoA_acyltransferase"/>
</dbReference>
<evidence type="ECO:0000313" key="2">
    <source>
        <dbReference type="EMBL" id="EEB07226.1"/>
    </source>
</evidence>
<dbReference type="OMA" id="MEQPMAL"/>
<reference evidence="2 4" key="1">
    <citation type="journal article" date="2011" name="Science">
        <title>Comparative functional genomics of the fission yeasts.</title>
        <authorList>
            <person name="Rhind N."/>
            <person name="Chen Z."/>
            <person name="Yassour M."/>
            <person name="Thompson D.A."/>
            <person name="Haas B.J."/>
            <person name="Habib N."/>
            <person name="Wapinski I."/>
            <person name="Roy S."/>
            <person name="Lin M.F."/>
            <person name="Heiman D.I."/>
            <person name="Young S.K."/>
            <person name="Furuya K."/>
            <person name="Guo Y."/>
            <person name="Pidoux A."/>
            <person name="Chen H.M."/>
            <person name="Robbertse B."/>
            <person name="Goldberg J.M."/>
            <person name="Aoki K."/>
            <person name="Bayne E.H."/>
            <person name="Berlin A.M."/>
            <person name="Desjardins C.A."/>
            <person name="Dobbs E."/>
            <person name="Dukaj L."/>
            <person name="Fan L."/>
            <person name="FitzGerald M.G."/>
            <person name="French C."/>
            <person name="Gujja S."/>
            <person name="Hansen K."/>
            <person name="Keifenheim D."/>
            <person name="Levin J.Z."/>
            <person name="Mosher R.A."/>
            <person name="Mueller C.A."/>
            <person name="Pfiffner J."/>
            <person name="Priest M."/>
            <person name="Russ C."/>
            <person name="Smialowska A."/>
            <person name="Swoboda P."/>
            <person name="Sykes S.M."/>
            <person name="Vaughn M."/>
            <person name="Vengrova S."/>
            <person name="Yoder R."/>
            <person name="Zeng Q."/>
            <person name="Allshire R."/>
            <person name="Baulcombe D."/>
            <person name="Birren B.W."/>
            <person name="Brown W."/>
            <person name="Ekwall K."/>
            <person name="Kellis M."/>
            <person name="Leatherwood J."/>
            <person name="Levin H."/>
            <person name="Margalit H."/>
            <person name="Martienssen R."/>
            <person name="Nieduszynski C.A."/>
            <person name="Spatafora J.W."/>
            <person name="Friedman N."/>
            <person name="Dalgaard J.Z."/>
            <person name="Baumann P."/>
            <person name="Niki H."/>
            <person name="Regev A."/>
            <person name="Nusbaum C."/>
        </authorList>
    </citation>
    <scope>NUCLEOTIDE SEQUENCE [LARGE SCALE GENOMIC DNA]</scope>
    <source>
        <strain evidence="4">yFS275 / FY16936</strain>
    </source>
</reference>
<dbReference type="SUPFAM" id="SSF55729">
    <property type="entry name" value="Acyl-CoA N-acyltransferases (Nat)"/>
    <property type="match status" value="1"/>
</dbReference>
<dbReference type="PANTHER" id="PTHR43138:SF1">
    <property type="entry name" value="N-ACETYLTRANSFERASE ACA1"/>
    <property type="match status" value="1"/>
</dbReference>
<dbReference type="Gene3D" id="3.40.630.30">
    <property type="match status" value="1"/>
</dbReference>
<sequence length="217" mass="24528">MRTHVAADSIPGLYSPVLDAHLFAIDANTQLRKKDSLLECLQYIVNTTIEEGKTYPFSEPFGLDECREYFFKHCTVICVKVPAIVRKQSTLGVDALKDLDIDWKEALLGVFYVKPNYAGRCSHICNGGFFVHPAKRGQGIGRELAKAYLYFAPRLGYKSSVFNLVFATNTASVRLWERLNFTRVGVIKDAAFIKGRKEPVDAFVYQYTFPPLEKNTV</sequence>
<dbReference type="PROSITE" id="PS51186">
    <property type="entry name" value="GNAT"/>
    <property type="match status" value="1"/>
</dbReference>
<dbReference type="RefSeq" id="XP_002173519.1">
    <property type="nucleotide sequence ID" value="XM_002173483.2"/>
</dbReference>
<dbReference type="EMBL" id="KE651166">
    <property type="protein sequence ID" value="EEB07226.1"/>
    <property type="molecule type" value="Genomic_DNA"/>
</dbReference>
<dbReference type="Proteomes" id="UP000001744">
    <property type="component" value="Unassembled WGS sequence"/>
</dbReference>
<dbReference type="HOGENOM" id="CLU_013985_42_1_1"/>
<evidence type="ECO:0000313" key="3">
    <source>
        <dbReference type="JaponicusDB" id="SJAG_02309"/>
    </source>
</evidence>
<dbReference type="InterPro" id="IPR000182">
    <property type="entry name" value="GNAT_dom"/>
</dbReference>
<keyword evidence="4" id="KW-1185">Reference proteome</keyword>
<dbReference type="VEuPathDB" id="FungiDB:SJAG_02309"/>
<dbReference type="STRING" id="402676.B6K245"/>
<dbReference type="AlphaFoldDB" id="B6K245"/>
<dbReference type="PANTHER" id="PTHR43138">
    <property type="entry name" value="ACETYLTRANSFERASE, GNAT FAMILY"/>
    <property type="match status" value="1"/>
</dbReference>
<gene>
    <name evidence="3" type="primary">aca1</name>
    <name evidence="2" type="ORF">SJAG_02309</name>
</gene>
<dbReference type="CDD" id="cd04301">
    <property type="entry name" value="NAT_SF"/>
    <property type="match status" value="1"/>
</dbReference>
<evidence type="ECO:0000313" key="4">
    <source>
        <dbReference type="Proteomes" id="UP000001744"/>
    </source>
</evidence>
<name>B6K245_SCHJY</name>
<dbReference type="GeneID" id="7049056"/>
<proteinExistence type="predicted"/>
<dbReference type="Pfam" id="PF00583">
    <property type="entry name" value="Acetyltransf_1"/>
    <property type="match status" value="1"/>
</dbReference>
<accession>B6K245</accession>
<dbReference type="eggNOG" id="ENOG502QRFX">
    <property type="taxonomic scope" value="Eukaryota"/>
</dbReference>
<evidence type="ECO:0000259" key="1">
    <source>
        <dbReference type="PROSITE" id="PS51186"/>
    </source>
</evidence>
<organism evidence="2 4">
    <name type="scientific">Schizosaccharomyces japonicus (strain yFS275 / FY16936)</name>
    <name type="common">Fission yeast</name>
    <dbReference type="NCBI Taxonomy" id="402676"/>
    <lineage>
        <taxon>Eukaryota</taxon>
        <taxon>Fungi</taxon>
        <taxon>Dikarya</taxon>
        <taxon>Ascomycota</taxon>
        <taxon>Taphrinomycotina</taxon>
        <taxon>Schizosaccharomycetes</taxon>
        <taxon>Schizosaccharomycetales</taxon>
        <taxon>Schizosaccharomycetaceae</taxon>
        <taxon>Schizosaccharomyces</taxon>
    </lineage>
</organism>
<dbReference type="GO" id="GO:0046941">
    <property type="term" value="F:azetidine-2-carboxylic acid acetyltransferase activity"/>
    <property type="evidence" value="ECO:0007669"/>
    <property type="project" value="EnsemblFungi"/>
</dbReference>
<dbReference type="InterPro" id="IPR052742">
    <property type="entry name" value="Mito_N-acetyltransferase"/>
</dbReference>
<dbReference type="JaponicusDB" id="SJAG_02309">
    <property type="gene designation" value="aca1"/>
</dbReference>
<feature type="domain" description="N-acetyltransferase" evidence="1">
    <location>
        <begin position="107"/>
        <end position="210"/>
    </location>
</feature>
<dbReference type="OrthoDB" id="10264707at2759"/>
<protein>
    <submittedName>
        <fullName evidence="2">L-azetidine-2-carboxylic acid acetyltransferase</fullName>
    </submittedName>
</protein>